<reference evidence="1" key="1">
    <citation type="submission" date="2018-02" db="EMBL/GenBank/DDBJ databases">
        <title>Rhizophora mucronata_Transcriptome.</title>
        <authorList>
            <person name="Meera S.P."/>
            <person name="Sreeshan A."/>
            <person name="Augustine A."/>
        </authorList>
    </citation>
    <scope>NUCLEOTIDE SEQUENCE</scope>
    <source>
        <tissue evidence="1">Leaf</tissue>
    </source>
</reference>
<name>A0A2P2M4E0_RHIMU</name>
<sequence length="49" mass="6240">MPFSLPHTHTHRTRTSIREREIDLEKKAVFFKREFFIFFKFWWSVCFCR</sequence>
<proteinExistence type="predicted"/>
<protein>
    <submittedName>
        <fullName evidence="1">Uncharacterized protein</fullName>
    </submittedName>
</protein>
<dbReference type="EMBL" id="GGEC01044588">
    <property type="protein sequence ID" value="MBX25072.1"/>
    <property type="molecule type" value="Transcribed_RNA"/>
</dbReference>
<organism evidence="1">
    <name type="scientific">Rhizophora mucronata</name>
    <name type="common">Asiatic mangrove</name>
    <dbReference type="NCBI Taxonomy" id="61149"/>
    <lineage>
        <taxon>Eukaryota</taxon>
        <taxon>Viridiplantae</taxon>
        <taxon>Streptophyta</taxon>
        <taxon>Embryophyta</taxon>
        <taxon>Tracheophyta</taxon>
        <taxon>Spermatophyta</taxon>
        <taxon>Magnoliopsida</taxon>
        <taxon>eudicotyledons</taxon>
        <taxon>Gunneridae</taxon>
        <taxon>Pentapetalae</taxon>
        <taxon>rosids</taxon>
        <taxon>fabids</taxon>
        <taxon>Malpighiales</taxon>
        <taxon>Rhizophoraceae</taxon>
        <taxon>Rhizophora</taxon>
    </lineage>
</organism>
<accession>A0A2P2M4E0</accession>
<dbReference type="AlphaFoldDB" id="A0A2P2M4E0"/>
<evidence type="ECO:0000313" key="1">
    <source>
        <dbReference type="EMBL" id="MBX25072.1"/>
    </source>
</evidence>